<dbReference type="Proteomes" id="UP000268829">
    <property type="component" value="Unassembled WGS sequence"/>
</dbReference>
<accession>A0A3M8ANA2</accession>
<dbReference type="Gene3D" id="2.60.120.260">
    <property type="entry name" value="Galactose-binding domain-like"/>
    <property type="match status" value="1"/>
</dbReference>
<organism evidence="1 2">
    <name type="scientific">Brevibacillus gelatini</name>
    <dbReference type="NCBI Taxonomy" id="1655277"/>
    <lineage>
        <taxon>Bacteria</taxon>
        <taxon>Bacillati</taxon>
        <taxon>Bacillota</taxon>
        <taxon>Bacilli</taxon>
        <taxon>Bacillales</taxon>
        <taxon>Paenibacillaceae</taxon>
        <taxon>Brevibacillus</taxon>
    </lineage>
</organism>
<dbReference type="SUPFAM" id="SSF49899">
    <property type="entry name" value="Concanavalin A-like lectins/glucanases"/>
    <property type="match status" value="1"/>
</dbReference>
<dbReference type="RefSeq" id="WP_122906668.1">
    <property type="nucleotide sequence ID" value="NZ_RHHS01000055.1"/>
</dbReference>
<dbReference type="OrthoDB" id="5291305at2"/>
<reference evidence="1 2" key="1">
    <citation type="submission" date="2018-10" db="EMBL/GenBank/DDBJ databases">
        <title>Phylogenomics of Brevibacillus.</title>
        <authorList>
            <person name="Dunlap C."/>
        </authorList>
    </citation>
    <scope>NUCLEOTIDE SEQUENCE [LARGE SCALE GENOMIC DNA]</scope>
    <source>
        <strain evidence="1 2">DSM 100115</strain>
    </source>
</reference>
<evidence type="ECO:0000313" key="2">
    <source>
        <dbReference type="Proteomes" id="UP000268829"/>
    </source>
</evidence>
<keyword evidence="2" id="KW-1185">Reference proteome</keyword>
<protein>
    <submittedName>
        <fullName evidence="1">Uncharacterized protein</fullName>
    </submittedName>
</protein>
<dbReference type="Gene3D" id="2.60.120.200">
    <property type="match status" value="1"/>
</dbReference>
<proteinExistence type="predicted"/>
<dbReference type="EMBL" id="RHHS01000055">
    <property type="protein sequence ID" value="RNB52690.1"/>
    <property type="molecule type" value="Genomic_DNA"/>
</dbReference>
<dbReference type="InterPro" id="IPR013320">
    <property type="entry name" value="ConA-like_dom_sf"/>
</dbReference>
<sequence length="614" mass="68341">MALIGQPLTAPEPGWKRYDDTHAAIKRVGTWSVSTNSSHWNGTAFYSPNEGDQIIFYFKGTKIRFICQNSITYPDSVPVSIDGVTETFSIYHESTTGTFQNLEFEKIGLEDKIHTVVITVPSGGKNTHIDAIDIDEEGRLIHPDEVFNVSDLTVGKRIRCHYRASVSGQVGIFTDIGKENYVDGINDFIPTTSTAIADGDFYFIMVDDFNGQIKLIADRNLQHSLAWETLNLAGIASESGISLNGVFATKSSPKNYVVVDDKLKLRFVEDVTVNAKIKLHAYRDTGVILTYAGYGETNANNVLYQIGYTASGMLSLGHEYNAGSDQFFTTTYKIPLEEIVDITITRDSANKKYILYINGEYHSTIGYSYQPTTSESSTHKLCLGGNITAAAFPGMDVTYYGVSVDNRYVSPEEYADYAVNKWTGKPFTLDLIKGDEFFDYVLRLPSSGTNELYTDNEWDKYIVNSTLNGTITAGDNAVWNWKGVYSLTNTRNSSNNIIIRGNTGVQSLSTISSSSTLATSTGFRPLLVVIKKPKSLVYHQGEYKAFNNGSWNKISSILPTENTIRERGNKLSDYDRKEKTFSLEMSKASFGQGTKFSATVDFKKFFDIVRIEIE</sequence>
<comment type="caution">
    <text evidence="1">The sequence shown here is derived from an EMBL/GenBank/DDBJ whole genome shotgun (WGS) entry which is preliminary data.</text>
</comment>
<dbReference type="AlphaFoldDB" id="A0A3M8ANA2"/>
<name>A0A3M8ANA2_9BACL</name>
<evidence type="ECO:0000313" key="1">
    <source>
        <dbReference type="EMBL" id="RNB52690.1"/>
    </source>
</evidence>
<gene>
    <name evidence="1" type="ORF">EDM57_21115</name>
</gene>
<dbReference type="Pfam" id="PF13385">
    <property type="entry name" value="Laminin_G_3"/>
    <property type="match status" value="1"/>
</dbReference>